<evidence type="ECO:0000313" key="14">
    <source>
        <dbReference type="EMBL" id="NIA67839.1"/>
    </source>
</evidence>
<evidence type="ECO:0000256" key="9">
    <source>
        <dbReference type="ARBA" id="ARBA00022801"/>
    </source>
</evidence>
<evidence type="ECO:0000259" key="13">
    <source>
        <dbReference type="Pfam" id="PF02872"/>
    </source>
</evidence>
<keyword evidence="10" id="KW-0511">Multifunctional enzyme</keyword>
<dbReference type="PROSITE" id="PS00786">
    <property type="entry name" value="5_NUCLEOTIDASE_2"/>
    <property type="match status" value="1"/>
</dbReference>
<dbReference type="InterPro" id="IPR029052">
    <property type="entry name" value="Metallo-depent_PP-like"/>
</dbReference>
<dbReference type="InterPro" id="IPR008334">
    <property type="entry name" value="5'-Nucleotdase_C"/>
</dbReference>
<evidence type="ECO:0000256" key="6">
    <source>
        <dbReference type="ARBA" id="ARBA00022723"/>
    </source>
</evidence>
<dbReference type="GO" id="GO:0008254">
    <property type="term" value="F:3'-nucleotidase activity"/>
    <property type="evidence" value="ECO:0007669"/>
    <property type="project" value="UniProtKB-EC"/>
</dbReference>
<keyword evidence="8 11" id="KW-0547">Nucleotide-binding</keyword>
<proteinExistence type="inferred from homology"/>
<dbReference type="Pfam" id="PF00149">
    <property type="entry name" value="Metallophos"/>
    <property type="match status" value="1"/>
</dbReference>
<protein>
    <submittedName>
        <fullName evidence="14">Bifunctional 2',3'-cyclic-nucleotide 2'-phosphodiesterase/3'-nucleotidase</fullName>
    </submittedName>
</protein>
<dbReference type="EMBL" id="JAAQPH010000003">
    <property type="protein sequence ID" value="NIA67839.1"/>
    <property type="molecule type" value="Genomic_DNA"/>
</dbReference>
<sequence length="654" mass="71048">MSPAASPAVASPIAVFALLGFALIAAGAAEAADKVKLRLMETADIHMHIVDYDYYRDSQSDTVGLAKVSSLVKAARAEVKNSLFFDNGDLIQGNPLGDYMAQRRGLKAGETHPIYKAMNLLDYDAGNIGNHEFNYGLDFLMKTIAGADFPYTLSNVYLLDDDSDPDNDKPLFTPYLILDRELEAEGGARHAIKVGVIGFTPPQIMLWDKTNLEGRLRVEDIVDSAEKYIPQMRAAGADIVVALPHSSISPNPRKAMAENAVYHLTEVEGIDAILFGHGHSEFPSAKFEGFPNADLAKGTVNGVPAVMPGFWGSHLGVVDLDLEVADGRWSVVDGRGSLRAIYKREGRKRIPLVEADKAIVDAVREEHQATIDYMNEGVGETTAAINSYFALVADDPSIQIVTNAQKWYVEKIVQGTEYEGIPILSAGAPFKAGGRQGADYYTVLEPGDIALKNVADLYIYPNTLRVVKLNGTEVREWLEMSAGQFNRIDPTAAGEQELVNTSFPSYNFDVIDGVTYQIDVTKPARYNKDGEIVSQDHRIVGLTFEDKPVTEEMEFLVATNNYRAGGGGNFPGLDGASIIIEAPDENRTVLANYIFDQKAINPAADNNWSFAPLGGEAKVTFTSSPAAREAAEELGFTLLGDAEGGFAIYVIDLE</sequence>
<dbReference type="Gene3D" id="3.60.21.10">
    <property type="match status" value="1"/>
</dbReference>
<dbReference type="CDD" id="cd07410">
    <property type="entry name" value="MPP_CpdB_N"/>
    <property type="match status" value="1"/>
</dbReference>
<comment type="similarity">
    <text evidence="5 11">Belongs to the 5'-nucleotidase family.</text>
</comment>
<comment type="catalytic activity">
    <reaction evidence="2">
        <text>a nucleoside 2',3'-cyclic phosphate + H2O = a nucleoside 3'-phosphate + H(+)</text>
        <dbReference type="Rhea" id="RHEA:19621"/>
        <dbReference type="ChEBI" id="CHEBI:15377"/>
        <dbReference type="ChEBI" id="CHEBI:15378"/>
        <dbReference type="ChEBI" id="CHEBI:66949"/>
        <dbReference type="ChEBI" id="CHEBI:66954"/>
        <dbReference type="EC" id="3.1.4.16"/>
    </reaction>
</comment>
<dbReference type="InterPro" id="IPR041827">
    <property type="entry name" value="CpdB_N"/>
</dbReference>
<dbReference type="Proteomes" id="UP000761264">
    <property type="component" value="Unassembled WGS sequence"/>
</dbReference>
<feature type="domain" description="Calcineurin-like phosphoesterase" evidence="12">
    <location>
        <begin position="38"/>
        <end position="280"/>
    </location>
</feature>
<organism evidence="14 15">
    <name type="scientific">Pelagibius litoralis</name>
    <dbReference type="NCBI Taxonomy" id="374515"/>
    <lineage>
        <taxon>Bacteria</taxon>
        <taxon>Pseudomonadati</taxon>
        <taxon>Pseudomonadota</taxon>
        <taxon>Alphaproteobacteria</taxon>
        <taxon>Rhodospirillales</taxon>
        <taxon>Rhodovibrionaceae</taxon>
        <taxon>Pelagibius</taxon>
    </lineage>
</organism>
<dbReference type="SUPFAM" id="SSF55816">
    <property type="entry name" value="5'-nucleotidase (syn. UDP-sugar hydrolase), C-terminal domain"/>
    <property type="match status" value="1"/>
</dbReference>
<gene>
    <name evidence="14" type="ORF">HBA54_04475</name>
</gene>
<keyword evidence="15" id="KW-1185">Reference proteome</keyword>
<evidence type="ECO:0000313" key="15">
    <source>
        <dbReference type="Proteomes" id="UP000761264"/>
    </source>
</evidence>
<dbReference type="Pfam" id="PF02872">
    <property type="entry name" value="5_nucleotid_C"/>
    <property type="match status" value="1"/>
</dbReference>
<evidence type="ECO:0000256" key="8">
    <source>
        <dbReference type="ARBA" id="ARBA00022741"/>
    </source>
</evidence>
<comment type="cofactor">
    <cofactor evidence="3">
        <name>a divalent metal cation</name>
        <dbReference type="ChEBI" id="CHEBI:60240"/>
    </cofactor>
</comment>
<dbReference type="GO" id="GO:0030288">
    <property type="term" value="C:outer membrane-bounded periplasmic space"/>
    <property type="evidence" value="ECO:0007669"/>
    <property type="project" value="TreeGrafter"/>
</dbReference>
<dbReference type="Gene3D" id="3.90.780.10">
    <property type="entry name" value="5'-Nucleotidase, C-terminal domain"/>
    <property type="match status" value="1"/>
</dbReference>
<name>A0A967C3L3_9PROT</name>
<dbReference type="PANTHER" id="PTHR11575:SF6">
    <property type="entry name" value="2',3'-CYCLIC-NUCLEOTIDE 2'-PHOSPHODIESTERASE_3'-NUCLEOTIDASE"/>
    <property type="match status" value="1"/>
</dbReference>
<dbReference type="InterPro" id="IPR036907">
    <property type="entry name" value="5'-Nucleotdase_C_sf"/>
</dbReference>
<evidence type="ECO:0000256" key="2">
    <source>
        <dbReference type="ARBA" id="ARBA00001730"/>
    </source>
</evidence>
<dbReference type="PANTHER" id="PTHR11575">
    <property type="entry name" value="5'-NUCLEOTIDASE-RELATED"/>
    <property type="match status" value="1"/>
</dbReference>
<dbReference type="GO" id="GO:0008663">
    <property type="term" value="F:2',3'-cyclic-nucleotide 2'-phosphodiesterase activity"/>
    <property type="evidence" value="ECO:0007669"/>
    <property type="project" value="UniProtKB-EC"/>
</dbReference>
<dbReference type="InterPro" id="IPR006146">
    <property type="entry name" value="5'-Nucleotdase_CS"/>
</dbReference>
<dbReference type="PRINTS" id="PR01607">
    <property type="entry name" value="APYRASEFAMLY"/>
</dbReference>
<evidence type="ECO:0000256" key="1">
    <source>
        <dbReference type="ARBA" id="ARBA00000527"/>
    </source>
</evidence>
<evidence type="ECO:0000256" key="10">
    <source>
        <dbReference type="ARBA" id="ARBA00023268"/>
    </source>
</evidence>
<dbReference type="GO" id="GO:0009166">
    <property type="term" value="P:nucleotide catabolic process"/>
    <property type="evidence" value="ECO:0007669"/>
    <property type="project" value="InterPro"/>
</dbReference>
<comment type="subcellular location">
    <subcellularLocation>
        <location evidence="4">Cell envelope</location>
    </subcellularLocation>
</comment>
<keyword evidence="7" id="KW-0732">Signal</keyword>
<evidence type="ECO:0000259" key="12">
    <source>
        <dbReference type="Pfam" id="PF00149"/>
    </source>
</evidence>
<dbReference type="InterPro" id="IPR006179">
    <property type="entry name" value="5_nucleotidase/apyrase"/>
</dbReference>
<dbReference type="AlphaFoldDB" id="A0A967C3L3"/>
<comment type="catalytic activity">
    <reaction evidence="1">
        <text>a ribonucleoside 3'-phosphate + H2O = a ribonucleoside + phosphate</text>
        <dbReference type="Rhea" id="RHEA:10144"/>
        <dbReference type="ChEBI" id="CHEBI:13197"/>
        <dbReference type="ChEBI" id="CHEBI:15377"/>
        <dbReference type="ChEBI" id="CHEBI:18254"/>
        <dbReference type="ChEBI" id="CHEBI:43474"/>
        <dbReference type="EC" id="3.1.3.6"/>
    </reaction>
</comment>
<feature type="domain" description="5'-Nucleotidase C-terminal" evidence="13">
    <location>
        <begin position="394"/>
        <end position="573"/>
    </location>
</feature>
<dbReference type="GO" id="GO:0000166">
    <property type="term" value="F:nucleotide binding"/>
    <property type="evidence" value="ECO:0007669"/>
    <property type="project" value="UniProtKB-KW"/>
</dbReference>
<evidence type="ECO:0000256" key="7">
    <source>
        <dbReference type="ARBA" id="ARBA00022729"/>
    </source>
</evidence>
<comment type="caution">
    <text evidence="14">The sequence shown here is derived from an EMBL/GenBank/DDBJ whole genome shotgun (WGS) entry which is preliminary data.</text>
</comment>
<evidence type="ECO:0000256" key="4">
    <source>
        <dbReference type="ARBA" id="ARBA00004196"/>
    </source>
</evidence>
<dbReference type="SUPFAM" id="SSF56300">
    <property type="entry name" value="Metallo-dependent phosphatases"/>
    <property type="match status" value="1"/>
</dbReference>
<accession>A0A967C3L3</accession>
<keyword evidence="9 11" id="KW-0378">Hydrolase</keyword>
<dbReference type="NCBIfam" id="NF006938">
    <property type="entry name" value="PRK09420.1"/>
    <property type="match status" value="1"/>
</dbReference>
<evidence type="ECO:0000256" key="3">
    <source>
        <dbReference type="ARBA" id="ARBA00001968"/>
    </source>
</evidence>
<keyword evidence="6" id="KW-0479">Metal-binding</keyword>
<reference evidence="14" key="1">
    <citation type="submission" date="2020-03" db="EMBL/GenBank/DDBJ databases">
        <title>Genome of Pelagibius litoralis DSM 21314T.</title>
        <authorList>
            <person name="Wang G."/>
        </authorList>
    </citation>
    <scope>NUCLEOTIDE SEQUENCE</scope>
    <source>
        <strain evidence="14">DSM 21314</strain>
    </source>
</reference>
<evidence type="ECO:0000256" key="11">
    <source>
        <dbReference type="RuleBase" id="RU362119"/>
    </source>
</evidence>
<dbReference type="GO" id="GO:0046872">
    <property type="term" value="F:metal ion binding"/>
    <property type="evidence" value="ECO:0007669"/>
    <property type="project" value="UniProtKB-KW"/>
</dbReference>
<evidence type="ECO:0000256" key="5">
    <source>
        <dbReference type="ARBA" id="ARBA00006654"/>
    </source>
</evidence>
<dbReference type="InterPro" id="IPR004843">
    <property type="entry name" value="Calcineurin-like_PHP"/>
</dbReference>